<reference evidence="1 2" key="1">
    <citation type="submission" date="2018-10" db="EMBL/GenBank/DDBJ databases">
        <title>A high-quality apple genome assembly.</title>
        <authorList>
            <person name="Hu J."/>
        </authorList>
    </citation>
    <scope>NUCLEOTIDE SEQUENCE [LARGE SCALE GENOMIC DNA]</scope>
    <source>
        <strain evidence="2">cv. HFTH1</strain>
        <tissue evidence="1">Young leaf</tissue>
    </source>
</reference>
<dbReference type="AlphaFoldDB" id="A0A498IJP5"/>
<accession>A0A498IJP5</accession>
<dbReference type="EMBL" id="RDQH01000337">
    <property type="protein sequence ID" value="RXH83788.1"/>
    <property type="molecule type" value="Genomic_DNA"/>
</dbReference>
<evidence type="ECO:0000313" key="2">
    <source>
        <dbReference type="Proteomes" id="UP000290289"/>
    </source>
</evidence>
<name>A0A498IJP5_MALDO</name>
<sequence length="85" mass="9669">MDHLRIDHVAGSVTHPPYFDGENYGAWKAEMKSFLWAINQNMVANTRCTWFTQIGYVHGIEEFSLIVKGLHNYIGLSSHLVSTSE</sequence>
<keyword evidence="2" id="KW-1185">Reference proteome</keyword>
<gene>
    <name evidence="1" type="ORF">DVH24_006041</name>
</gene>
<evidence type="ECO:0008006" key="3">
    <source>
        <dbReference type="Google" id="ProtNLM"/>
    </source>
</evidence>
<proteinExistence type="predicted"/>
<dbReference type="Proteomes" id="UP000290289">
    <property type="component" value="Chromosome 11"/>
</dbReference>
<comment type="caution">
    <text evidence="1">The sequence shown here is derived from an EMBL/GenBank/DDBJ whole genome shotgun (WGS) entry which is preliminary data.</text>
</comment>
<evidence type="ECO:0000313" key="1">
    <source>
        <dbReference type="EMBL" id="RXH83788.1"/>
    </source>
</evidence>
<protein>
    <recommendedName>
        <fullName evidence="3">DUF4219 domain-containing protein</fullName>
    </recommendedName>
</protein>
<organism evidence="1 2">
    <name type="scientific">Malus domestica</name>
    <name type="common">Apple</name>
    <name type="synonym">Pyrus malus</name>
    <dbReference type="NCBI Taxonomy" id="3750"/>
    <lineage>
        <taxon>Eukaryota</taxon>
        <taxon>Viridiplantae</taxon>
        <taxon>Streptophyta</taxon>
        <taxon>Embryophyta</taxon>
        <taxon>Tracheophyta</taxon>
        <taxon>Spermatophyta</taxon>
        <taxon>Magnoliopsida</taxon>
        <taxon>eudicotyledons</taxon>
        <taxon>Gunneridae</taxon>
        <taxon>Pentapetalae</taxon>
        <taxon>rosids</taxon>
        <taxon>fabids</taxon>
        <taxon>Rosales</taxon>
        <taxon>Rosaceae</taxon>
        <taxon>Amygdaloideae</taxon>
        <taxon>Maleae</taxon>
        <taxon>Malus</taxon>
    </lineage>
</organism>